<dbReference type="GO" id="GO:0016491">
    <property type="term" value="F:oxidoreductase activity"/>
    <property type="evidence" value="ECO:0007669"/>
    <property type="project" value="UniProtKB-KW"/>
</dbReference>
<dbReference type="PANTHER" id="PTHR43639">
    <property type="entry name" value="OXIDOREDUCTASE, SHORT-CHAIN DEHYDROGENASE/REDUCTASE FAMILY (AFU_ORTHOLOGUE AFUA_5G02870)"/>
    <property type="match status" value="1"/>
</dbReference>
<dbReference type="Proteomes" id="UP000309550">
    <property type="component" value="Unassembled WGS sequence"/>
</dbReference>
<reference evidence="4 5" key="1">
    <citation type="submission" date="2019-05" db="EMBL/GenBank/DDBJ databases">
        <title>Sulfitobacter sabulilitoris sp. nov., isolated from a marine sand.</title>
        <authorList>
            <person name="Yoon J.-H."/>
        </authorList>
    </citation>
    <scope>NUCLEOTIDE SEQUENCE [LARGE SCALE GENOMIC DNA]</scope>
    <source>
        <strain evidence="4 5">HSMS-29</strain>
    </source>
</reference>
<dbReference type="PANTHER" id="PTHR43639:SF1">
    <property type="entry name" value="SHORT-CHAIN DEHYDROGENASE_REDUCTASE FAMILY PROTEIN"/>
    <property type="match status" value="1"/>
</dbReference>
<evidence type="ECO:0000256" key="1">
    <source>
        <dbReference type="ARBA" id="ARBA00006484"/>
    </source>
</evidence>
<dbReference type="SUPFAM" id="SSF51735">
    <property type="entry name" value="NAD(P)-binding Rossmann-fold domains"/>
    <property type="match status" value="1"/>
</dbReference>
<organism evidence="4 5">
    <name type="scientific">Sulfitobacter sabulilitoris</name>
    <dbReference type="NCBI Taxonomy" id="2562655"/>
    <lineage>
        <taxon>Bacteria</taxon>
        <taxon>Pseudomonadati</taxon>
        <taxon>Pseudomonadota</taxon>
        <taxon>Alphaproteobacteria</taxon>
        <taxon>Rhodobacterales</taxon>
        <taxon>Roseobacteraceae</taxon>
        <taxon>Sulfitobacter</taxon>
    </lineage>
</organism>
<dbReference type="InterPro" id="IPR057326">
    <property type="entry name" value="KR_dom"/>
</dbReference>
<dbReference type="SMART" id="SM00822">
    <property type="entry name" value="PKS_KR"/>
    <property type="match status" value="1"/>
</dbReference>
<dbReference type="Pfam" id="PF13561">
    <property type="entry name" value="adh_short_C2"/>
    <property type="match status" value="1"/>
</dbReference>
<comment type="similarity">
    <text evidence="1">Belongs to the short-chain dehydrogenases/reductases (SDR) family.</text>
</comment>
<dbReference type="FunFam" id="3.40.50.720:FF:000084">
    <property type="entry name" value="Short-chain dehydrogenase reductase"/>
    <property type="match status" value="1"/>
</dbReference>
<dbReference type="RefSeq" id="WP_138661146.1">
    <property type="nucleotide sequence ID" value="NZ_VANS01000001.1"/>
</dbReference>
<gene>
    <name evidence="4" type="ORF">FDT80_05210</name>
</gene>
<dbReference type="PRINTS" id="PR00081">
    <property type="entry name" value="GDHRDH"/>
</dbReference>
<dbReference type="InterPro" id="IPR020904">
    <property type="entry name" value="Sc_DH/Rdtase_CS"/>
</dbReference>
<evidence type="ECO:0000256" key="2">
    <source>
        <dbReference type="ARBA" id="ARBA00023002"/>
    </source>
</evidence>
<keyword evidence="2" id="KW-0560">Oxidoreductase</keyword>
<dbReference type="OrthoDB" id="9803333at2"/>
<proteinExistence type="inferred from homology"/>
<dbReference type="Gene3D" id="3.40.50.720">
    <property type="entry name" value="NAD(P)-binding Rossmann-like Domain"/>
    <property type="match status" value="1"/>
</dbReference>
<dbReference type="InterPro" id="IPR036291">
    <property type="entry name" value="NAD(P)-bd_dom_sf"/>
</dbReference>
<dbReference type="PROSITE" id="PS00061">
    <property type="entry name" value="ADH_SHORT"/>
    <property type="match status" value="1"/>
</dbReference>
<protein>
    <submittedName>
        <fullName evidence="4">SDR family oxidoreductase</fullName>
    </submittedName>
</protein>
<dbReference type="PRINTS" id="PR00080">
    <property type="entry name" value="SDRFAMILY"/>
</dbReference>
<keyword evidence="5" id="KW-1185">Reference proteome</keyword>
<evidence type="ECO:0000313" key="5">
    <source>
        <dbReference type="Proteomes" id="UP000309550"/>
    </source>
</evidence>
<evidence type="ECO:0000313" key="4">
    <source>
        <dbReference type="EMBL" id="TMM54976.1"/>
    </source>
</evidence>
<sequence>MTPTASRRVALITGGARGIGRAIAADLARDHAVAITCFDSAPEGLPDGALAIRADLRDPASPAAVMAAVIDRFGRLDVIVNNAGVLEPSPVDAFDQDAYRAIFDVNVIAPHGLLSAALPYLGAGAAIVCISSVNAVLPPKGAAMYGASKAALDLWTRAMAKELGPRGIRVNAVAPGAVNRPEDPRDAALTQAFVDLTALGRLATPDDIAAAVRYLAGEQSACVTGEVLTVSGGYRL</sequence>
<accession>A0A5S3PL44</accession>
<name>A0A5S3PL44_9RHOB</name>
<dbReference type="InterPro" id="IPR002347">
    <property type="entry name" value="SDR_fam"/>
</dbReference>
<dbReference type="EMBL" id="VANS01000001">
    <property type="protein sequence ID" value="TMM54976.1"/>
    <property type="molecule type" value="Genomic_DNA"/>
</dbReference>
<dbReference type="AlphaFoldDB" id="A0A5S3PL44"/>
<evidence type="ECO:0000259" key="3">
    <source>
        <dbReference type="SMART" id="SM00822"/>
    </source>
</evidence>
<feature type="domain" description="Ketoreductase" evidence="3">
    <location>
        <begin position="8"/>
        <end position="187"/>
    </location>
</feature>
<dbReference type="CDD" id="cd05233">
    <property type="entry name" value="SDR_c"/>
    <property type="match status" value="1"/>
</dbReference>
<comment type="caution">
    <text evidence="4">The sequence shown here is derived from an EMBL/GenBank/DDBJ whole genome shotgun (WGS) entry which is preliminary data.</text>
</comment>